<proteinExistence type="predicted"/>
<evidence type="ECO:0000259" key="3">
    <source>
        <dbReference type="Pfam" id="PF00172"/>
    </source>
</evidence>
<keyword evidence="5" id="KW-1185">Reference proteome</keyword>
<dbReference type="HOGENOM" id="CLU_630001_0_0_1"/>
<reference evidence="4 5" key="1">
    <citation type="journal article" date="2014" name="BMC Genomics">
        <title>Genome sequencing of four Aureobasidium pullulans varieties: biotechnological potential, stress tolerance, and description of new species.</title>
        <authorList>
            <person name="Gostin Ar C."/>
            <person name="Ohm R.A."/>
            <person name="Kogej T."/>
            <person name="Sonjak S."/>
            <person name="Turk M."/>
            <person name="Zajc J."/>
            <person name="Zalar P."/>
            <person name="Grube M."/>
            <person name="Sun H."/>
            <person name="Han J."/>
            <person name="Sharma A."/>
            <person name="Chiniquy J."/>
            <person name="Ngan C.Y."/>
            <person name="Lipzen A."/>
            <person name="Barry K."/>
            <person name="Grigoriev I.V."/>
            <person name="Gunde-Cimerman N."/>
        </authorList>
    </citation>
    <scope>NUCLEOTIDE SEQUENCE [LARGE SCALE GENOMIC DNA]</scope>
    <source>
        <strain evidence="4 5">CBS 110374</strain>
    </source>
</reference>
<feature type="domain" description="Zn(2)-C6 fungal-type" evidence="3">
    <location>
        <begin position="394"/>
        <end position="432"/>
    </location>
</feature>
<dbReference type="InterPro" id="IPR001138">
    <property type="entry name" value="Zn2Cys6_DnaBD"/>
</dbReference>
<dbReference type="GO" id="GO:0008270">
    <property type="term" value="F:zinc ion binding"/>
    <property type="evidence" value="ECO:0007669"/>
    <property type="project" value="InterPro"/>
</dbReference>
<dbReference type="EMBL" id="KL584835">
    <property type="protein sequence ID" value="KEQ62167.1"/>
    <property type="molecule type" value="Genomic_DNA"/>
</dbReference>
<protein>
    <recommendedName>
        <fullName evidence="3">Zn(2)-C6 fungal-type domain-containing protein</fullName>
    </recommendedName>
</protein>
<feature type="region of interest" description="Disordered" evidence="2">
    <location>
        <begin position="312"/>
        <end position="386"/>
    </location>
</feature>
<dbReference type="AlphaFoldDB" id="A0A074VWT8"/>
<evidence type="ECO:0000313" key="4">
    <source>
        <dbReference type="EMBL" id="KEQ62167.1"/>
    </source>
</evidence>
<sequence>MSYNQPDNERAAFAPDGYAPLFWGEHQNQQDNMFVDTLRPAGTAPTVLRGDQMSTENEIFVEANHILTGDPVWVAGVMEAPVLGDLPVISQPVARVPGHDVQGGGYYAASKQTAQRWGGLQGYGRGYSDGYRAGAAQAAYGHHPGAAPSAHGHYPGAGQVGYDYNNSTATHPMAHSSTNIAIQGAGNTTWNAYLGAFDTPAMPNLAANPQLQRRSHSPVKQQALAYRRRSPQDLDPTAPSFAPPFVPAPPAHLSYPPLSTQPSYPTVQSHNFTPYHGAATRNGAWTFGVGVQTGAPYQTRRQEAQMLVGQQRRFSPGSDDVRNHISSESSAASNDDEHESDADQAAEDEAEEDDVDGEHESEENDFSNEEEDEAEAHIPRKHHGKFHAGNKRLVCDNCHEKHYKCVKPDPNKPCAGCMKARGGPIECKVTKRPGT</sequence>
<dbReference type="CDD" id="cd00067">
    <property type="entry name" value="GAL4"/>
    <property type="match status" value="1"/>
</dbReference>
<evidence type="ECO:0000256" key="2">
    <source>
        <dbReference type="SAM" id="MobiDB-lite"/>
    </source>
</evidence>
<accession>A0A074VWT8</accession>
<evidence type="ECO:0000313" key="5">
    <source>
        <dbReference type="Proteomes" id="UP000030672"/>
    </source>
</evidence>
<organism evidence="4 5">
    <name type="scientific">Aureobasidium melanogenum (strain CBS 110374)</name>
    <name type="common">Aureobasidium pullulans var. melanogenum</name>
    <dbReference type="NCBI Taxonomy" id="1043003"/>
    <lineage>
        <taxon>Eukaryota</taxon>
        <taxon>Fungi</taxon>
        <taxon>Dikarya</taxon>
        <taxon>Ascomycota</taxon>
        <taxon>Pezizomycotina</taxon>
        <taxon>Dothideomycetes</taxon>
        <taxon>Dothideomycetidae</taxon>
        <taxon>Dothideales</taxon>
        <taxon>Saccotheciaceae</taxon>
        <taxon>Aureobasidium</taxon>
    </lineage>
</organism>
<name>A0A074VWT8_AURM1</name>
<evidence type="ECO:0000256" key="1">
    <source>
        <dbReference type="ARBA" id="ARBA00023242"/>
    </source>
</evidence>
<feature type="compositionally biased region" description="Acidic residues" evidence="2">
    <location>
        <begin position="334"/>
        <end position="374"/>
    </location>
</feature>
<dbReference type="Pfam" id="PF00172">
    <property type="entry name" value="Zn_clus"/>
    <property type="match status" value="1"/>
</dbReference>
<keyword evidence="1" id="KW-0539">Nucleus</keyword>
<dbReference type="RefSeq" id="XP_040879190.1">
    <property type="nucleotide sequence ID" value="XM_041024789.1"/>
</dbReference>
<dbReference type="GeneID" id="63918162"/>
<dbReference type="Proteomes" id="UP000030672">
    <property type="component" value="Unassembled WGS sequence"/>
</dbReference>
<dbReference type="GO" id="GO:0000981">
    <property type="term" value="F:DNA-binding transcription factor activity, RNA polymerase II-specific"/>
    <property type="evidence" value="ECO:0007669"/>
    <property type="project" value="InterPro"/>
</dbReference>
<gene>
    <name evidence="4" type="ORF">M437DRAFT_66603</name>
</gene>